<proteinExistence type="predicted"/>
<sequence length="68" mass="7776">MAYLGNGRLQMNIGQQFAWKDAAKAHEWVESRRSTVEVLLNVRLNIDGSYRHEASRSTIGRPRPTSTF</sequence>
<evidence type="ECO:0000313" key="1">
    <source>
        <dbReference type="EMBL" id="NEW09262.1"/>
    </source>
</evidence>
<name>A0A6G4A4F3_9BACL</name>
<gene>
    <name evidence="1" type="ORF">GK047_25190</name>
</gene>
<comment type="caution">
    <text evidence="1">The sequence shown here is derived from an EMBL/GenBank/DDBJ whole genome shotgun (WGS) entry which is preliminary data.</text>
</comment>
<organism evidence="1">
    <name type="scientific">Paenibacillus sp. SYP-B3998</name>
    <dbReference type="NCBI Taxonomy" id="2678564"/>
    <lineage>
        <taxon>Bacteria</taxon>
        <taxon>Bacillati</taxon>
        <taxon>Bacillota</taxon>
        <taxon>Bacilli</taxon>
        <taxon>Bacillales</taxon>
        <taxon>Paenibacillaceae</taxon>
        <taxon>Paenibacillus</taxon>
    </lineage>
</organism>
<dbReference type="EMBL" id="JAAIKC010000015">
    <property type="protein sequence ID" value="NEW09262.1"/>
    <property type="molecule type" value="Genomic_DNA"/>
</dbReference>
<protein>
    <submittedName>
        <fullName evidence="1">Uncharacterized protein</fullName>
    </submittedName>
</protein>
<dbReference type="AlphaFoldDB" id="A0A6G4A4F3"/>
<reference evidence="1" key="1">
    <citation type="submission" date="2020-02" db="EMBL/GenBank/DDBJ databases">
        <authorList>
            <person name="Shen X.-R."/>
            <person name="Zhang Y.-X."/>
        </authorList>
    </citation>
    <scope>NUCLEOTIDE SEQUENCE</scope>
    <source>
        <strain evidence="1">SYP-B3998</strain>
    </source>
</reference>
<accession>A0A6G4A4F3</accession>